<reference evidence="4" key="1">
    <citation type="journal article" date="2019" name="Gigascience">
        <title>De novo genome assembly of the endangered Acer yangbiense, a plant species with extremely small populations endemic to Yunnan Province, China.</title>
        <authorList>
            <person name="Yang J."/>
            <person name="Wariss H.M."/>
            <person name="Tao L."/>
            <person name="Zhang R."/>
            <person name="Yun Q."/>
            <person name="Hollingsworth P."/>
            <person name="Dao Z."/>
            <person name="Luo G."/>
            <person name="Guo H."/>
            <person name="Ma Y."/>
            <person name="Sun W."/>
        </authorList>
    </citation>
    <scope>NUCLEOTIDE SEQUENCE [LARGE SCALE GENOMIC DNA]</scope>
    <source>
        <strain evidence="4">cv. Malutang</strain>
    </source>
</reference>
<evidence type="ECO:0000256" key="1">
    <source>
        <dbReference type="ARBA" id="ARBA00022821"/>
    </source>
</evidence>
<dbReference type="OrthoDB" id="26890at2759"/>
<dbReference type="PANTHER" id="PTHR36766:SF63">
    <property type="entry name" value="NB-ARC DOMAIN-CONTAINING PROTEIN"/>
    <property type="match status" value="1"/>
</dbReference>
<gene>
    <name evidence="3" type="ORF">EZV62_009014</name>
</gene>
<feature type="compositionally biased region" description="Basic and acidic residues" evidence="2">
    <location>
        <begin position="43"/>
        <end position="58"/>
    </location>
</feature>
<organism evidence="3 4">
    <name type="scientific">Acer yangbiense</name>
    <dbReference type="NCBI Taxonomy" id="1000413"/>
    <lineage>
        <taxon>Eukaryota</taxon>
        <taxon>Viridiplantae</taxon>
        <taxon>Streptophyta</taxon>
        <taxon>Embryophyta</taxon>
        <taxon>Tracheophyta</taxon>
        <taxon>Spermatophyta</taxon>
        <taxon>Magnoliopsida</taxon>
        <taxon>eudicotyledons</taxon>
        <taxon>Gunneridae</taxon>
        <taxon>Pentapetalae</taxon>
        <taxon>rosids</taxon>
        <taxon>malvids</taxon>
        <taxon>Sapindales</taxon>
        <taxon>Sapindaceae</taxon>
        <taxon>Hippocastanoideae</taxon>
        <taxon>Acereae</taxon>
        <taxon>Acer</taxon>
    </lineage>
</organism>
<evidence type="ECO:0000313" key="3">
    <source>
        <dbReference type="EMBL" id="TXG67739.1"/>
    </source>
</evidence>
<protein>
    <recommendedName>
        <fullName evidence="5">NB-ARC domain-containing protein</fullName>
    </recommendedName>
</protein>
<dbReference type="GO" id="GO:0006952">
    <property type="term" value="P:defense response"/>
    <property type="evidence" value="ECO:0007669"/>
    <property type="project" value="UniProtKB-KW"/>
</dbReference>
<accession>A0A5C7IFG9</accession>
<evidence type="ECO:0000256" key="2">
    <source>
        <dbReference type="SAM" id="MobiDB-lite"/>
    </source>
</evidence>
<keyword evidence="4" id="KW-1185">Reference proteome</keyword>
<evidence type="ECO:0000313" key="4">
    <source>
        <dbReference type="Proteomes" id="UP000323000"/>
    </source>
</evidence>
<dbReference type="PANTHER" id="PTHR36766">
    <property type="entry name" value="PLANT BROAD-SPECTRUM MILDEW RESISTANCE PROTEIN RPW8"/>
    <property type="match status" value="1"/>
</dbReference>
<proteinExistence type="predicted"/>
<dbReference type="EMBL" id="VAHF01000003">
    <property type="protein sequence ID" value="TXG67739.1"/>
    <property type="molecule type" value="Genomic_DNA"/>
</dbReference>
<comment type="caution">
    <text evidence="3">The sequence shown here is derived from an EMBL/GenBank/DDBJ whole genome shotgun (WGS) entry which is preliminary data.</text>
</comment>
<dbReference type="SUPFAM" id="SSF52058">
    <property type="entry name" value="L domain-like"/>
    <property type="match status" value="1"/>
</dbReference>
<dbReference type="AlphaFoldDB" id="A0A5C7IFG9"/>
<keyword evidence="1" id="KW-0611">Plant defense</keyword>
<name>A0A5C7IFG9_9ROSI</name>
<sequence>MVGSIGIGYWLDFNVKGRRTRGLFGIAVFALLDSEPEVVFSERRETPPFDFSDREEKPHQKRKAFLAGEKRDPTRRKKRPHQSLESTDKSPKSRTSSNLTLSPDFGLNFGHTSCYASSLVMEDEELRNIMGYSRGQLPQSLKKLHIKKCKKLQCLLDDNVDTSTSLRCADEDTSTSHHLQDLNISFCPSLTCLPSIHQLTSLTITSCPKLTTLSSMGQLYVSLKHLQIDSCSELTALLPKGQLPETLETLYILSCPKLESIVEKFHNNKALYNIEILYCRHLKSFPEGLETLIGLHSIMIIGCGGFPKGRFPNSNLSVIVSECEKLEALPSGIHNLSFLAIHRSPNIRLSEEGLPTKLASLSISDRKQYKALMELGLHNLTSLSYLRISGQLDGESLQEEDMRITLPHSLTDLSIEDFPNLKFLSFKDFEHLPSLEELEISNCPELTSLPSLPPPLLQLHIRECPLLKDACKRDKGKEWSKIADIPFVTIDHKFIYELEETSEN</sequence>
<feature type="region of interest" description="Disordered" evidence="2">
    <location>
        <begin position="43"/>
        <end position="99"/>
    </location>
</feature>
<dbReference type="InterPro" id="IPR032675">
    <property type="entry name" value="LRR_dom_sf"/>
</dbReference>
<dbReference type="Gene3D" id="3.80.10.10">
    <property type="entry name" value="Ribonuclease Inhibitor"/>
    <property type="match status" value="2"/>
</dbReference>
<dbReference type="Proteomes" id="UP000323000">
    <property type="component" value="Chromosome 3"/>
</dbReference>
<evidence type="ECO:0008006" key="5">
    <source>
        <dbReference type="Google" id="ProtNLM"/>
    </source>
</evidence>